<feature type="transmembrane region" description="Helical" evidence="6">
    <location>
        <begin position="274"/>
        <end position="293"/>
    </location>
</feature>
<sequence length="322" mass="34520">MGRIRSLLLLLGLVLLGVLLVRIDLRPVLYQVRSLSWGLLLLLFPCGLTVILDTFGWRYAFRGRLLPASTLLPVRLAGKAFNMTSLTATLGGEPVKVYLLRAWVSVEEGVASVVIDKTTSLLAQVCVLLLGLVFSPLLLPAGSPFLNGMVGLALLGVLATGGFIMAQRRGLCSRSLMMLNRLGLTWHRGVEAAQGLDDAIAAFYSIHRPRLILSYLFHLMASLVGILEVYLILWLLGLPISLTTALMIEAFSSAIRAAGFLVPGAIGVEEGGNVAVFLALGLTAEVALSFSVIRRIRELVVIVAGLAALAVVRRGRPIPHPG</sequence>
<name>D5MMR7_METO1</name>
<accession>D5MMR7</accession>
<feature type="transmembrane region" description="Helical" evidence="6">
    <location>
        <begin position="145"/>
        <end position="166"/>
    </location>
</feature>
<evidence type="ECO:0000256" key="1">
    <source>
        <dbReference type="ARBA" id="ARBA00004651"/>
    </source>
</evidence>
<dbReference type="InterPro" id="IPR022791">
    <property type="entry name" value="L-PG_synthase/AglD"/>
</dbReference>
<dbReference type="AlphaFoldDB" id="D5MMR7"/>
<protein>
    <recommendedName>
        <fullName evidence="9">Flippase-like domain-containing protein</fullName>
    </recommendedName>
</protein>
<keyword evidence="5 6" id="KW-0472">Membrane</keyword>
<dbReference type="Pfam" id="PF03706">
    <property type="entry name" value="LPG_synthase_TM"/>
    <property type="match status" value="1"/>
</dbReference>
<evidence type="ECO:0000256" key="6">
    <source>
        <dbReference type="SAM" id="Phobius"/>
    </source>
</evidence>
<evidence type="ECO:0008006" key="9">
    <source>
        <dbReference type="Google" id="ProtNLM"/>
    </source>
</evidence>
<evidence type="ECO:0000313" key="8">
    <source>
        <dbReference type="Proteomes" id="UP000006898"/>
    </source>
</evidence>
<dbReference type="STRING" id="671143.DAMO_3116"/>
<evidence type="ECO:0000256" key="3">
    <source>
        <dbReference type="ARBA" id="ARBA00022692"/>
    </source>
</evidence>
<dbReference type="KEGG" id="mox:DAMO_3116"/>
<keyword evidence="3 6" id="KW-0812">Transmembrane</keyword>
<evidence type="ECO:0000256" key="2">
    <source>
        <dbReference type="ARBA" id="ARBA00022475"/>
    </source>
</evidence>
<dbReference type="PANTHER" id="PTHR39087">
    <property type="entry name" value="UPF0104 MEMBRANE PROTEIN MJ1595"/>
    <property type="match status" value="1"/>
</dbReference>
<feature type="transmembrane region" description="Helical" evidence="6">
    <location>
        <begin position="35"/>
        <end position="55"/>
    </location>
</feature>
<dbReference type="EMBL" id="FP565575">
    <property type="protein sequence ID" value="CBE70189.1"/>
    <property type="molecule type" value="Genomic_DNA"/>
</dbReference>
<feature type="transmembrane region" description="Helical" evidence="6">
    <location>
        <begin position="215"/>
        <end position="236"/>
    </location>
</feature>
<organism evidence="7 8">
    <name type="scientific">Methylomirabilis oxygeniifera</name>
    <dbReference type="NCBI Taxonomy" id="671143"/>
    <lineage>
        <taxon>Bacteria</taxon>
        <taxon>Candidatus Methylomirabilota</taxon>
        <taxon>Candidatus Methylomirabilia</taxon>
        <taxon>Candidatus Methylomirabilales</taxon>
        <taxon>Candidatus Methylomirabilaceae</taxon>
        <taxon>Candidatus Methylomirabilis</taxon>
    </lineage>
</organism>
<dbReference type="Proteomes" id="UP000006898">
    <property type="component" value="Chromosome"/>
</dbReference>
<evidence type="ECO:0000256" key="5">
    <source>
        <dbReference type="ARBA" id="ARBA00023136"/>
    </source>
</evidence>
<reference evidence="7 8" key="1">
    <citation type="journal article" date="2010" name="Nature">
        <title>Nitrite-driven anaerobic methane oxidation by oxygenic bacteria.</title>
        <authorList>
            <person name="Ettwig K.F."/>
            <person name="Butler M.K."/>
            <person name="Le Paslier D."/>
            <person name="Pelletier E."/>
            <person name="Mangenot S."/>
            <person name="Kuypers M.M.M."/>
            <person name="Schreiber F."/>
            <person name="Dutilh B.E."/>
            <person name="Zedelius J."/>
            <person name="de Beer D."/>
            <person name="Gloerich J."/>
            <person name="Wessels H.J.C.T."/>
            <person name="van Allen T."/>
            <person name="Luesken F."/>
            <person name="Wu M."/>
            <person name="van de Pas-Schoonen K.T."/>
            <person name="Op den Camp H.J.M."/>
            <person name="Janssen-Megens E.M."/>
            <person name="Francoijs K-J."/>
            <person name="Stunnenberg H."/>
            <person name="Weissenbach J."/>
            <person name="Jetten M.S.M."/>
            <person name="Strous M."/>
        </authorList>
    </citation>
    <scope>NUCLEOTIDE SEQUENCE [LARGE SCALE GENOMIC DNA]</scope>
</reference>
<dbReference type="eggNOG" id="COG0392">
    <property type="taxonomic scope" value="Bacteria"/>
</dbReference>
<feature type="transmembrane region" description="Helical" evidence="6">
    <location>
        <begin position="121"/>
        <end position="139"/>
    </location>
</feature>
<evidence type="ECO:0000313" key="7">
    <source>
        <dbReference type="EMBL" id="CBE70189.1"/>
    </source>
</evidence>
<evidence type="ECO:0000256" key="4">
    <source>
        <dbReference type="ARBA" id="ARBA00022989"/>
    </source>
</evidence>
<keyword evidence="4 6" id="KW-1133">Transmembrane helix</keyword>
<comment type="subcellular location">
    <subcellularLocation>
        <location evidence="1">Cell membrane</location>
        <topology evidence="1">Multi-pass membrane protein</topology>
    </subcellularLocation>
</comment>
<keyword evidence="2" id="KW-1003">Cell membrane</keyword>
<dbReference type="PANTHER" id="PTHR39087:SF2">
    <property type="entry name" value="UPF0104 MEMBRANE PROTEIN MJ1595"/>
    <property type="match status" value="1"/>
</dbReference>
<gene>
    <name evidence="7" type="ORF">DAMO_3116</name>
</gene>
<dbReference type="HOGENOM" id="CLU_052307_0_0_0"/>
<proteinExistence type="predicted"/>
<dbReference type="GO" id="GO:0005886">
    <property type="term" value="C:plasma membrane"/>
    <property type="evidence" value="ECO:0007669"/>
    <property type="project" value="UniProtKB-SubCell"/>
</dbReference>